<accession>A0A6L6IYV4</accession>
<protein>
    <submittedName>
        <fullName evidence="2">Serine kinase</fullName>
    </submittedName>
</protein>
<evidence type="ECO:0000313" key="3">
    <source>
        <dbReference type="Proteomes" id="UP000478740"/>
    </source>
</evidence>
<dbReference type="GO" id="GO:0000155">
    <property type="term" value="F:phosphorelay sensor kinase activity"/>
    <property type="evidence" value="ECO:0007669"/>
    <property type="project" value="InterPro"/>
</dbReference>
<dbReference type="SUPFAM" id="SSF53795">
    <property type="entry name" value="PEP carboxykinase-like"/>
    <property type="match status" value="1"/>
</dbReference>
<dbReference type="InterPro" id="IPR011104">
    <property type="entry name" value="Hpr_kin/Pase_C"/>
</dbReference>
<dbReference type="RefSeq" id="WP_155045575.1">
    <property type="nucleotide sequence ID" value="NZ_WMIH01000016.1"/>
</dbReference>
<evidence type="ECO:0000313" key="2">
    <source>
        <dbReference type="EMBL" id="MTH65695.1"/>
    </source>
</evidence>
<feature type="domain" description="HPr kinase/phosphorylase C-terminal" evidence="1">
    <location>
        <begin position="8"/>
        <end position="83"/>
    </location>
</feature>
<keyword evidence="2" id="KW-0808">Transferase</keyword>
<name>A0A6L6IYV4_9RHOB</name>
<evidence type="ECO:0000259" key="1">
    <source>
        <dbReference type="Pfam" id="PF07475"/>
    </source>
</evidence>
<dbReference type="Proteomes" id="UP000478740">
    <property type="component" value="Unassembled WGS sequence"/>
</dbReference>
<proteinExistence type="predicted"/>
<dbReference type="EMBL" id="WMII01000016">
    <property type="protein sequence ID" value="MTH65695.1"/>
    <property type="molecule type" value="Genomic_DNA"/>
</dbReference>
<dbReference type="GO" id="GO:0006109">
    <property type="term" value="P:regulation of carbohydrate metabolic process"/>
    <property type="evidence" value="ECO:0007669"/>
    <property type="project" value="InterPro"/>
</dbReference>
<dbReference type="InterPro" id="IPR027417">
    <property type="entry name" value="P-loop_NTPase"/>
</dbReference>
<organism evidence="2 3">
    <name type="scientific">Paracoccus shanxieyensis</name>
    <dbReference type="NCBI Taxonomy" id="2675752"/>
    <lineage>
        <taxon>Bacteria</taxon>
        <taxon>Pseudomonadati</taxon>
        <taxon>Pseudomonadota</taxon>
        <taxon>Alphaproteobacteria</taxon>
        <taxon>Rhodobacterales</taxon>
        <taxon>Paracoccaceae</taxon>
        <taxon>Paracoccus</taxon>
    </lineage>
</organism>
<dbReference type="CDD" id="cd01918">
    <property type="entry name" value="HprK_C"/>
    <property type="match status" value="1"/>
</dbReference>
<dbReference type="GO" id="GO:0005524">
    <property type="term" value="F:ATP binding"/>
    <property type="evidence" value="ECO:0007669"/>
    <property type="project" value="InterPro"/>
</dbReference>
<dbReference type="AlphaFoldDB" id="A0A6L6IYV4"/>
<keyword evidence="3" id="KW-1185">Reference proteome</keyword>
<gene>
    <name evidence="2" type="ORF">GL284_15595</name>
</gene>
<reference evidence="2 3" key="1">
    <citation type="submission" date="2019-11" db="EMBL/GenBank/DDBJ databases">
        <authorList>
            <person name="Dong K."/>
        </authorList>
    </citation>
    <scope>NUCLEOTIDE SEQUENCE [LARGE SCALE GENOMIC DNA]</scope>
    <source>
        <strain evidence="2 3">DK608</strain>
    </source>
</reference>
<comment type="caution">
    <text evidence="2">The sequence shown here is derived from an EMBL/GenBank/DDBJ whole genome shotgun (WGS) entry which is preliminary data.</text>
</comment>
<sequence length="146" mass="15291">MEDKDPVLLHGSCVSWMNRGLLILGASGSGKSTLALQLMAYGARLVGDDRIWVARRGDLLIATCPPSICGRIEARGVGILAAEALPEAPLALAVDLDRSEPDRLPDHRKLDLLGIGLPLVLGQGRGHLAPVLLQYLTAGRADGAGA</sequence>
<dbReference type="Gene3D" id="3.40.50.300">
    <property type="entry name" value="P-loop containing nucleotide triphosphate hydrolases"/>
    <property type="match status" value="1"/>
</dbReference>
<dbReference type="Pfam" id="PF07475">
    <property type="entry name" value="Hpr_kinase_C"/>
    <property type="match status" value="1"/>
</dbReference>
<keyword evidence="2" id="KW-0418">Kinase</keyword>